<feature type="transmembrane region" description="Helical" evidence="6">
    <location>
        <begin position="96"/>
        <end position="118"/>
    </location>
</feature>
<gene>
    <name evidence="7" type="ORF">DHf2319_07780</name>
</gene>
<evidence type="ECO:0000256" key="3">
    <source>
        <dbReference type="ARBA" id="ARBA00022692"/>
    </source>
</evidence>
<proteinExistence type="inferred from homology"/>
<dbReference type="InterPro" id="IPR006696">
    <property type="entry name" value="DUF423"/>
</dbReference>
<comment type="similarity">
    <text evidence="2">Belongs to the UPF0382 family.</text>
</comment>
<protein>
    <submittedName>
        <fullName evidence="7">DUF423 domain-containing protein</fullName>
    </submittedName>
</protein>
<dbReference type="PANTHER" id="PTHR43461:SF1">
    <property type="entry name" value="TRANSMEMBRANE PROTEIN 256"/>
    <property type="match status" value="1"/>
</dbReference>
<organism evidence="7 8">
    <name type="scientific">Orrella daihaiensis</name>
    <dbReference type="NCBI Taxonomy" id="2782176"/>
    <lineage>
        <taxon>Bacteria</taxon>
        <taxon>Pseudomonadati</taxon>
        <taxon>Pseudomonadota</taxon>
        <taxon>Betaproteobacteria</taxon>
        <taxon>Burkholderiales</taxon>
        <taxon>Alcaligenaceae</taxon>
        <taxon>Orrella</taxon>
    </lineage>
</organism>
<evidence type="ECO:0000256" key="6">
    <source>
        <dbReference type="SAM" id="Phobius"/>
    </source>
</evidence>
<keyword evidence="8" id="KW-1185">Reference proteome</keyword>
<dbReference type="RefSeq" id="WP_243477553.1">
    <property type="nucleotide sequence ID" value="NZ_CP063982.1"/>
</dbReference>
<name>A0ABY4AGI1_9BURK</name>
<dbReference type="Pfam" id="PF04241">
    <property type="entry name" value="DUF423"/>
    <property type="match status" value="1"/>
</dbReference>
<evidence type="ECO:0000256" key="5">
    <source>
        <dbReference type="ARBA" id="ARBA00023136"/>
    </source>
</evidence>
<dbReference type="PANTHER" id="PTHR43461">
    <property type="entry name" value="TRANSMEMBRANE PROTEIN 256"/>
    <property type="match status" value="1"/>
</dbReference>
<comment type="subcellular location">
    <subcellularLocation>
        <location evidence="1">Membrane</location>
        <topology evidence="1">Multi-pass membrane protein</topology>
    </subcellularLocation>
</comment>
<reference evidence="7 8" key="1">
    <citation type="submission" date="2020-11" db="EMBL/GenBank/DDBJ databases">
        <title>Algicoccus daihaiensis sp.nov., isolated from Daihai Lake in Inner Mongolia.</title>
        <authorList>
            <person name="Kai J."/>
        </authorList>
    </citation>
    <scope>NUCLEOTIDE SEQUENCE [LARGE SCALE GENOMIC DNA]</scope>
    <source>
        <strain evidence="8">f23</strain>
    </source>
</reference>
<evidence type="ECO:0000256" key="2">
    <source>
        <dbReference type="ARBA" id="ARBA00009694"/>
    </source>
</evidence>
<accession>A0ABY4AGI1</accession>
<feature type="transmembrane region" description="Helical" evidence="6">
    <location>
        <begin position="70"/>
        <end position="90"/>
    </location>
</feature>
<keyword evidence="3 6" id="KW-0812">Transmembrane</keyword>
<dbReference type="EMBL" id="CP063982">
    <property type="protein sequence ID" value="UOD49393.1"/>
    <property type="molecule type" value="Genomic_DNA"/>
</dbReference>
<dbReference type="Proteomes" id="UP000831607">
    <property type="component" value="Chromosome"/>
</dbReference>
<evidence type="ECO:0000256" key="1">
    <source>
        <dbReference type="ARBA" id="ARBA00004141"/>
    </source>
</evidence>
<evidence type="ECO:0000313" key="7">
    <source>
        <dbReference type="EMBL" id="UOD49393.1"/>
    </source>
</evidence>
<evidence type="ECO:0000313" key="8">
    <source>
        <dbReference type="Proteomes" id="UP000831607"/>
    </source>
</evidence>
<keyword evidence="5 6" id="KW-0472">Membrane</keyword>
<feature type="transmembrane region" description="Helical" evidence="6">
    <location>
        <begin position="46"/>
        <end position="63"/>
    </location>
</feature>
<evidence type="ECO:0000256" key="4">
    <source>
        <dbReference type="ARBA" id="ARBA00022989"/>
    </source>
</evidence>
<sequence length="128" mass="13386">MNFNAKSPWVLVCGLLGATGVALGALAAHALSDPQAAISVERASNYQLLHTVVILVLLGYPGWTMLLARLIMFAGIVGFSGAIYAKYLLGLPALGALAPVGGSLLILSWFTVAAAWLASFTARSRDDR</sequence>
<keyword evidence="4 6" id="KW-1133">Transmembrane helix</keyword>